<organism evidence="13 14">
    <name type="scientific">Aristolochia fimbriata</name>
    <name type="common">White veined hardy Dutchman's pipe vine</name>
    <dbReference type="NCBI Taxonomy" id="158543"/>
    <lineage>
        <taxon>Eukaryota</taxon>
        <taxon>Viridiplantae</taxon>
        <taxon>Streptophyta</taxon>
        <taxon>Embryophyta</taxon>
        <taxon>Tracheophyta</taxon>
        <taxon>Spermatophyta</taxon>
        <taxon>Magnoliopsida</taxon>
        <taxon>Magnoliidae</taxon>
        <taxon>Piperales</taxon>
        <taxon>Aristolochiaceae</taxon>
        <taxon>Aristolochia</taxon>
    </lineage>
</organism>
<dbReference type="SMART" id="SM00614">
    <property type="entry name" value="ZnF_BED"/>
    <property type="match status" value="1"/>
</dbReference>
<keyword evidence="8" id="KW-0804">Transcription</keyword>
<evidence type="ECO:0000256" key="8">
    <source>
        <dbReference type="ARBA" id="ARBA00023163"/>
    </source>
</evidence>
<evidence type="ECO:0000256" key="2">
    <source>
        <dbReference type="ARBA" id="ARBA00011738"/>
    </source>
</evidence>
<evidence type="ECO:0000256" key="11">
    <source>
        <dbReference type="SAM" id="MobiDB-lite"/>
    </source>
</evidence>
<evidence type="ECO:0000256" key="6">
    <source>
        <dbReference type="ARBA" id="ARBA00023015"/>
    </source>
</evidence>
<dbReference type="InterPro" id="IPR008906">
    <property type="entry name" value="HATC_C_dom"/>
</dbReference>
<evidence type="ECO:0000256" key="5">
    <source>
        <dbReference type="ARBA" id="ARBA00022833"/>
    </source>
</evidence>
<keyword evidence="4 10" id="KW-0863">Zinc-finger</keyword>
<feature type="compositionally biased region" description="Pro residues" evidence="11">
    <location>
        <begin position="1"/>
        <end position="25"/>
    </location>
</feature>
<evidence type="ECO:0000313" key="14">
    <source>
        <dbReference type="Proteomes" id="UP000825729"/>
    </source>
</evidence>
<dbReference type="Pfam" id="PF14372">
    <property type="entry name" value="hAT-like_RNase-H"/>
    <property type="match status" value="1"/>
</dbReference>
<keyword evidence="6" id="KW-0805">Transcription regulation</keyword>
<evidence type="ECO:0000256" key="9">
    <source>
        <dbReference type="ARBA" id="ARBA00023242"/>
    </source>
</evidence>
<accession>A0AAV7F873</accession>
<dbReference type="GO" id="GO:0009791">
    <property type="term" value="P:post-embryonic development"/>
    <property type="evidence" value="ECO:0007669"/>
    <property type="project" value="UniProtKB-ARBA"/>
</dbReference>
<keyword evidence="3" id="KW-0479">Metal-binding</keyword>
<keyword evidence="9" id="KW-0539">Nucleus</keyword>
<feature type="domain" description="BED-type" evidence="12">
    <location>
        <begin position="46"/>
        <end position="106"/>
    </location>
</feature>
<feature type="region of interest" description="Disordered" evidence="11">
    <location>
        <begin position="1"/>
        <end position="47"/>
    </location>
</feature>
<dbReference type="Proteomes" id="UP000825729">
    <property type="component" value="Unassembled WGS sequence"/>
</dbReference>
<dbReference type="GO" id="GO:0046983">
    <property type="term" value="F:protein dimerization activity"/>
    <property type="evidence" value="ECO:0007669"/>
    <property type="project" value="InterPro"/>
</dbReference>
<comment type="caution">
    <text evidence="13">The sequence shown here is derived from an EMBL/GenBank/DDBJ whole genome shotgun (WGS) entry which is preliminary data.</text>
</comment>
<dbReference type="GO" id="GO:0005634">
    <property type="term" value="C:nucleus"/>
    <property type="evidence" value="ECO:0007669"/>
    <property type="project" value="UniProtKB-SubCell"/>
</dbReference>
<reference evidence="13 14" key="1">
    <citation type="submission" date="2021-07" db="EMBL/GenBank/DDBJ databases">
        <title>The Aristolochia fimbriata genome: insights into angiosperm evolution, floral development and chemical biosynthesis.</title>
        <authorList>
            <person name="Jiao Y."/>
        </authorList>
    </citation>
    <scope>NUCLEOTIDE SEQUENCE [LARGE SCALE GENOMIC DNA]</scope>
    <source>
        <strain evidence="13">IBCAS-2021</strain>
        <tissue evidence="13">Leaf</tissue>
    </source>
</reference>
<evidence type="ECO:0000256" key="4">
    <source>
        <dbReference type="ARBA" id="ARBA00022771"/>
    </source>
</evidence>
<keyword evidence="7" id="KW-0238">DNA-binding</keyword>
<comment type="subcellular location">
    <subcellularLocation>
        <location evidence="1">Nucleus</location>
    </subcellularLocation>
</comment>
<dbReference type="InterPro" id="IPR052035">
    <property type="entry name" value="ZnF_BED_domain_contain"/>
</dbReference>
<dbReference type="GO" id="GO:0003677">
    <property type="term" value="F:DNA binding"/>
    <property type="evidence" value="ECO:0007669"/>
    <property type="project" value="UniProtKB-KW"/>
</dbReference>
<gene>
    <name evidence="13" type="ORF">H6P81_000700</name>
</gene>
<evidence type="ECO:0000256" key="7">
    <source>
        <dbReference type="ARBA" id="ARBA00023125"/>
    </source>
</evidence>
<comment type="subunit">
    <text evidence="2">Homodimer.</text>
</comment>
<dbReference type="InterPro" id="IPR025525">
    <property type="entry name" value="hAT-like_transposase_RNase-H"/>
</dbReference>
<proteinExistence type="predicted"/>
<dbReference type="PANTHER" id="PTHR46481">
    <property type="entry name" value="ZINC FINGER BED DOMAIN-CONTAINING PROTEIN 4"/>
    <property type="match status" value="1"/>
</dbReference>
<protein>
    <recommendedName>
        <fullName evidence="12">BED-type domain-containing protein</fullName>
    </recommendedName>
</protein>
<feature type="compositionally biased region" description="Polar residues" evidence="11">
    <location>
        <begin position="28"/>
        <end position="41"/>
    </location>
</feature>
<evidence type="ECO:0000256" key="3">
    <source>
        <dbReference type="ARBA" id="ARBA00022723"/>
    </source>
</evidence>
<dbReference type="EMBL" id="JAINDJ010000002">
    <property type="protein sequence ID" value="KAG9456192.1"/>
    <property type="molecule type" value="Genomic_DNA"/>
</dbReference>
<dbReference type="AlphaFoldDB" id="A0AAV7F873"/>
<dbReference type="InterPro" id="IPR003656">
    <property type="entry name" value="Znf_BED"/>
</dbReference>
<dbReference type="Pfam" id="PF05699">
    <property type="entry name" value="Dimer_Tnp_hAT"/>
    <property type="match status" value="1"/>
</dbReference>
<sequence length="674" mass="76511">MASPAPPDVPALPPPPDVPAFPALPAPTSENEIVSPQTQVPTKRRRKKSMVWEHFTIEPVAGGCSRAICKRCKQTFAYSTGSKLAGTSHLKRHIALGSCPKSREKLDKKLLSPYDLSASNGGTPSTDQPRKRFRGYSNLMFDQDRSLQDMVKMIILHEYPLHIVEHSAFVTFVQNLQPRFRMVDFSIVEAECLAIYQKEKQNVLQFLSTIPGRICLTLDLYMSSQTLGYMCLTGQFICGEWKLHRRILNFTVVSFPHTGNAHAGAIGKCLSDWDIESKLFTITFDHSPSNDNISLFLRDLLSDKNTLAPSGRLFTVRCYAHILNLIAQNGLEAVHEIVYKVRESVKYIRSSPEHEQRFMEIVQELQISSTKTLGLDVQTQWNTTYLMLVAATDFKQAFSQLEACDSTYNEAPTAEEWKKVETLCKYLKVLYDAANIFTGITYPTANMYFHEAWKIQLELTNAAMSEDPLVASITKQMHEKFSKYWSDCSLVLAMAVVMDPRFKMKLVEFSYSKIYGEHACEYVKVVDETIHDLFLEYVTQPLPLTPAYEEQSPGGGEVKEGGQLLASSDGLLDFDVYISEMASNQQTKSEIDQYLEESLIPRIQDFDILNWWKLNKLKYPTLSQMARDILAIPMATVTSEFMFSTGNKVLDDYRSSLKPETVEAIFYIDRQELS</sequence>
<keyword evidence="14" id="KW-1185">Reference proteome</keyword>
<dbReference type="PROSITE" id="PS50808">
    <property type="entry name" value="ZF_BED"/>
    <property type="match status" value="1"/>
</dbReference>
<dbReference type="InterPro" id="IPR036236">
    <property type="entry name" value="Znf_C2H2_sf"/>
</dbReference>
<evidence type="ECO:0000259" key="12">
    <source>
        <dbReference type="PROSITE" id="PS50808"/>
    </source>
</evidence>
<dbReference type="InterPro" id="IPR012337">
    <property type="entry name" value="RNaseH-like_sf"/>
</dbReference>
<evidence type="ECO:0000256" key="1">
    <source>
        <dbReference type="ARBA" id="ARBA00004123"/>
    </source>
</evidence>
<dbReference type="GO" id="GO:0008270">
    <property type="term" value="F:zinc ion binding"/>
    <property type="evidence" value="ECO:0007669"/>
    <property type="project" value="UniProtKB-KW"/>
</dbReference>
<dbReference type="SUPFAM" id="SSF53098">
    <property type="entry name" value="Ribonuclease H-like"/>
    <property type="match status" value="1"/>
</dbReference>
<evidence type="ECO:0000313" key="13">
    <source>
        <dbReference type="EMBL" id="KAG9456192.1"/>
    </source>
</evidence>
<evidence type="ECO:0000256" key="10">
    <source>
        <dbReference type="PROSITE-ProRule" id="PRU00027"/>
    </source>
</evidence>
<dbReference type="PANTHER" id="PTHR46481:SF10">
    <property type="entry name" value="ZINC FINGER BED DOMAIN-CONTAINING PROTEIN 39"/>
    <property type="match status" value="1"/>
</dbReference>
<dbReference type="SUPFAM" id="SSF57667">
    <property type="entry name" value="beta-beta-alpha zinc fingers"/>
    <property type="match status" value="1"/>
</dbReference>
<keyword evidence="5" id="KW-0862">Zinc</keyword>
<name>A0AAV7F873_ARIFI</name>